<dbReference type="AlphaFoldDB" id="A0A060SRI0"/>
<evidence type="ECO:0000313" key="5">
    <source>
        <dbReference type="Proteomes" id="UP000029665"/>
    </source>
</evidence>
<reference evidence="4" key="1">
    <citation type="submission" date="2014-01" db="EMBL/GenBank/DDBJ databases">
        <title>The genome of the white-rot fungus Pycnoporus cinnabarinus: a basidiomycete model with a versatile arsenal for lignocellulosic biomass breakdown.</title>
        <authorList>
            <person name="Levasseur A."/>
            <person name="Lomascolo A."/>
            <person name="Ruiz-Duenas F.J."/>
            <person name="Uzan E."/>
            <person name="Piumi F."/>
            <person name="Kues U."/>
            <person name="Ram A.F.J."/>
            <person name="Murat C."/>
            <person name="Haon M."/>
            <person name="Benoit I."/>
            <person name="Arfi Y."/>
            <person name="Chevret D."/>
            <person name="Drula E."/>
            <person name="Kwon M.J."/>
            <person name="Gouret P."/>
            <person name="Lesage-Meessen L."/>
            <person name="Lombard V."/>
            <person name="Mariette J."/>
            <person name="Noirot C."/>
            <person name="Park J."/>
            <person name="Patyshakuliyeva A."/>
            <person name="Wieneger R.A.B."/>
            <person name="Wosten H.A.B."/>
            <person name="Martin F."/>
            <person name="Coutinho P.M."/>
            <person name="de Vries R."/>
            <person name="Martinez A.T."/>
            <person name="Klopp C."/>
            <person name="Pontarotti P."/>
            <person name="Henrissat B."/>
            <person name="Record E."/>
        </authorList>
    </citation>
    <scope>NUCLEOTIDE SEQUENCE [LARGE SCALE GENOMIC DNA]</scope>
    <source>
        <strain evidence="4">BRFM137</strain>
    </source>
</reference>
<organism evidence="4 5">
    <name type="scientific">Pycnoporus cinnabarinus</name>
    <name type="common">Cinnabar-red polypore</name>
    <name type="synonym">Trametes cinnabarina</name>
    <dbReference type="NCBI Taxonomy" id="5643"/>
    <lineage>
        <taxon>Eukaryota</taxon>
        <taxon>Fungi</taxon>
        <taxon>Dikarya</taxon>
        <taxon>Basidiomycota</taxon>
        <taxon>Agaricomycotina</taxon>
        <taxon>Agaricomycetes</taxon>
        <taxon>Polyporales</taxon>
        <taxon>Polyporaceae</taxon>
        <taxon>Trametes</taxon>
    </lineage>
</organism>
<dbReference type="HOGENOM" id="CLU_049766_0_2_1"/>
<dbReference type="GO" id="GO:0008168">
    <property type="term" value="F:methyltransferase activity"/>
    <property type="evidence" value="ECO:0007669"/>
    <property type="project" value="UniProtKB-KW"/>
</dbReference>
<dbReference type="Proteomes" id="UP000029665">
    <property type="component" value="Unassembled WGS sequence"/>
</dbReference>
<evidence type="ECO:0000313" key="4">
    <source>
        <dbReference type="EMBL" id="CDO77162.1"/>
    </source>
</evidence>
<dbReference type="InterPro" id="IPR019257">
    <property type="entry name" value="MeTrfase_dom"/>
</dbReference>
<evidence type="ECO:0000259" key="3">
    <source>
        <dbReference type="Pfam" id="PF10017"/>
    </source>
</evidence>
<sequence>MVTTHNIPAAVHGVDGRVISLLDVRTSALHDSGNPIRDQIVAGMVNLGEKWPAAVLFDECGLQIYDKKVTQSPGYYPYLAETRILQNHVEDIARAIFDRRASAPASAGEDIVELGSGPMKKTALLLSAFSRRIPKVGDSPASSYFALDLDKRELIRTLGELGDSAIGHALHGKIALTGLWGTYDDGLRFITMGGLEASTETSESSRAHELTFDEHAIAVPQSKHPPQQMAADRPSRRPLHMLFVGNSISNFTTRQEASAFLKSLPLRPRSDDTLLLGMDQNDDVGQIELAYDHPAGDSREFLMNALVNAGRILGDERLFSQDDWEYGAHFNTSLPSRASGRFEYHFKSKRDQTIVDPVTGSSYSFQPYDEILSHVSYKFSPDDAQSLFADANLRPLDRWTDQASKYTVWLLERPAI</sequence>
<dbReference type="OrthoDB" id="659at2759"/>
<gene>
    <name evidence="4" type="ORF">BN946_scf184657.g37</name>
</gene>
<accession>A0A060SRI0</accession>
<keyword evidence="5" id="KW-1185">Reference proteome</keyword>
<dbReference type="OMA" id="TSCKWNM"/>
<dbReference type="PANTHER" id="PTHR43397">
    <property type="entry name" value="ERGOTHIONEINE BIOSYNTHESIS PROTEIN 1"/>
    <property type="match status" value="1"/>
</dbReference>
<dbReference type="PANTHER" id="PTHR43397:SF1">
    <property type="entry name" value="ERGOTHIONEINE BIOSYNTHESIS PROTEIN 1"/>
    <property type="match status" value="1"/>
</dbReference>
<evidence type="ECO:0000256" key="1">
    <source>
        <dbReference type="ARBA" id="ARBA00022603"/>
    </source>
</evidence>
<dbReference type="GO" id="GO:0032259">
    <property type="term" value="P:methylation"/>
    <property type="evidence" value="ECO:0007669"/>
    <property type="project" value="UniProtKB-KW"/>
</dbReference>
<proteinExistence type="predicted"/>
<dbReference type="Pfam" id="PF10017">
    <property type="entry name" value="Methyltransf_33"/>
    <property type="match status" value="1"/>
</dbReference>
<name>A0A060SRI0_PYCCI</name>
<dbReference type="InterPro" id="IPR051128">
    <property type="entry name" value="EgtD_Methyltrsf_superfamily"/>
</dbReference>
<dbReference type="Gene3D" id="3.40.50.150">
    <property type="entry name" value="Vaccinia Virus protein VP39"/>
    <property type="match status" value="1"/>
</dbReference>
<evidence type="ECO:0000256" key="2">
    <source>
        <dbReference type="ARBA" id="ARBA00022679"/>
    </source>
</evidence>
<dbReference type="EMBL" id="CCBP010000443">
    <property type="protein sequence ID" value="CDO77162.1"/>
    <property type="molecule type" value="Genomic_DNA"/>
</dbReference>
<comment type="caution">
    <text evidence="4">The sequence shown here is derived from an EMBL/GenBank/DDBJ whole genome shotgun (WGS) entry which is preliminary data.</text>
</comment>
<protein>
    <recommendedName>
        <fullName evidence="3">Histidine-specific methyltransferase SAM-dependent domain-containing protein</fullName>
    </recommendedName>
</protein>
<dbReference type="STRING" id="5643.A0A060SRI0"/>
<feature type="domain" description="Histidine-specific methyltransferase SAM-dependent" evidence="3">
    <location>
        <begin position="37"/>
        <end position="412"/>
    </location>
</feature>
<keyword evidence="1" id="KW-0489">Methyltransferase</keyword>
<keyword evidence="2" id="KW-0808">Transferase</keyword>
<dbReference type="InterPro" id="IPR029063">
    <property type="entry name" value="SAM-dependent_MTases_sf"/>
</dbReference>